<keyword evidence="7 14" id="KW-0378">Hydrolase</keyword>
<dbReference type="RefSeq" id="WP_058506240.1">
    <property type="nucleotide sequence ID" value="NZ_CAAAIK010000018.1"/>
</dbReference>
<evidence type="ECO:0000256" key="12">
    <source>
        <dbReference type="ARBA" id="ARBA00034013"/>
    </source>
</evidence>
<evidence type="ECO:0000256" key="10">
    <source>
        <dbReference type="ARBA" id="ARBA00032057"/>
    </source>
</evidence>
<comment type="similarity">
    <text evidence="3 14">Belongs to the glycosyl hydrolase 13 family.</text>
</comment>
<dbReference type="PANTHER" id="PTHR43651:SF11">
    <property type="entry name" value="MALTO-OLIGOSYLTREHALOSE TREHALOHYDROLASE"/>
    <property type="match status" value="1"/>
</dbReference>
<dbReference type="OrthoDB" id="9800174at2"/>
<dbReference type="GO" id="GO:0005737">
    <property type="term" value="C:cytoplasm"/>
    <property type="evidence" value="ECO:0007669"/>
    <property type="project" value="UniProtKB-SubCell"/>
</dbReference>
<organism evidence="19 20">
    <name type="scientific">Legionella quinlivanii</name>
    <dbReference type="NCBI Taxonomy" id="45073"/>
    <lineage>
        <taxon>Bacteria</taxon>
        <taxon>Pseudomonadati</taxon>
        <taxon>Pseudomonadota</taxon>
        <taxon>Gammaproteobacteria</taxon>
        <taxon>Legionellales</taxon>
        <taxon>Legionellaceae</taxon>
        <taxon>Legionella</taxon>
    </lineage>
</organism>
<dbReference type="InterPro" id="IPR012768">
    <property type="entry name" value="Trehalose_TreZ"/>
</dbReference>
<dbReference type="STRING" id="45073.Lqui_0101"/>
<dbReference type="PIRSF" id="PIRSF006337">
    <property type="entry name" value="Trehalose_TreZ"/>
    <property type="match status" value="1"/>
</dbReference>
<evidence type="ECO:0000256" key="11">
    <source>
        <dbReference type="ARBA" id="ARBA00033284"/>
    </source>
</evidence>
<evidence type="ECO:0000256" key="8">
    <source>
        <dbReference type="ARBA" id="ARBA00023277"/>
    </source>
</evidence>
<feature type="site" description="Transition state stabilizer" evidence="17">
    <location>
        <position position="394"/>
    </location>
</feature>
<feature type="domain" description="Glycosyl hydrolase family 13 catalytic" evidence="18">
    <location>
        <begin position="117"/>
        <end position="461"/>
    </location>
</feature>
<dbReference type="NCBIfam" id="TIGR02402">
    <property type="entry name" value="trehalose_TreZ"/>
    <property type="match status" value="1"/>
</dbReference>
<dbReference type="GO" id="GO:0033942">
    <property type="term" value="F:4-alpha-D-(1-&gt;4)-alpha-D-glucanotrehalose trehalohydrolase activity"/>
    <property type="evidence" value="ECO:0007669"/>
    <property type="project" value="UniProtKB-EC"/>
</dbReference>
<keyword evidence="6" id="KW-0963">Cytoplasm</keyword>
<feature type="binding site" evidence="16">
    <location>
        <begin position="325"/>
        <end position="329"/>
    </location>
    <ligand>
        <name>substrate</name>
    </ligand>
</feature>
<dbReference type="Gene3D" id="2.60.40.10">
    <property type="entry name" value="Immunoglobulins"/>
    <property type="match status" value="1"/>
</dbReference>
<dbReference type="UniPathway" id="UPA00299"/>
<evidence type="ECO:0000313" key="20">
    <source>
        <dbReference type="Proteomes" id="UP000054618"/>
    </source>
</evidence>
<gene>
    <name evidence="19" type="primary">treZ</name>
    <name evidence="19" type="ORF">Lqui_0101</name>
</gene>
<feature type="active site" description="Nucleophile" evidence="15">
    <location>
        <position position="263"/>
    </location>
</feature>
<keyword evidence="8" id="KW-0119">Carbohydrate metabolism</keyword>
<comment type="pathway">
    <text evidence="2 14">Glycan biosynthesis; trehalose biosynthesis.</text>
</comment>
<evidence type="ECO:0000256" key="13">
    <source>
        <dbReference type="NCBIfam" id="TIGR02402"/>
    </source>
</evidence>
<dbReference type="EC" id="3.2.1.141" evidence="4 13"/>
<dbReference type="InterPro" id="IPR017853">
    <property type="entry name" value="GH"/>
</dbReference>
<dbReference type="AlphaFoldDB" id="A0A0W0Y6S6"/>
<comment type="caution">
    <text evidence="19">The sequence shown here is derived from an EMBL/GenBank/DDBJ whole genome shotgun (WGS) entry which is preliminary data.</text>
</comment>
<sequence length="605" mass="69851">MDKIRKRLLGAHLDSSGHCEFKVWAPYAVKPHLEIIDARGNARVFPMLEKHDGYYSLALNKIKPGDSYYYLFGNQRFADPAADFLPQGITGPAAIVERTEIASRWPNIPLREYIIYEIHVGTYSPEGQFVAIINHLDELKELGITAIELMPIAQFSGERNWGYDGVYPFAVQNSYGGPQGLKALIQACHSRDIAVILDVVYNHIGPEGNHFAEFGPYFTEKYQSPWGQMLNFDDQFNHHVRRYFIENALHWFIEYDIDALRLDALHAIIDTSAYPFLEELADAVQELTKEIKKPFYLIAENDANDVRLITEKKKGGYGIHAQWNDDFHHAIHSLLTGETQNYYQDFGRFEHLIKAFREGFVYSGEYSVFRKKPHGRSSAALPSERLVVCLQNHDQIGNRAKGERLNHLLGEEQLKLAAGLLLTSPFIPLLFMGEEYADPAPFLYFISHSDPGLIEAVRQGRKKEFSFIDESLPDPQDELTFQTSKLNHHLKQDNKHRKLWNFYKQLIHLRRSLKAINTLDKNVQEIHWDQQKQLLTILKHHQEEPVLILASFSQETHSIADSRGPNWTLLLNSYHPQWTSNFQAEWLDDQLPPFGFFLFKDNQYG</sequence>
<evidence type="ECO:0000256" key="2">
    <source>
        <dbReference type="ARBA" id="ARBA00005199"/>
    </source>
</evidence>
<feature type="active site" description="Proton donor" evidence="15">
    <location>
        <position position="300"/>
    </location>
</feature>
<evidence type="ECO:0000256" key="14">
    <source>
        <dbReference type="PIRNR" id="PIRNR006337"/>
    </source>
</evidence>
<evidence type="ECO:0000256" key="9">
    <source>
        <dbReference type="ARBA" id="ARBA00023295"/>
    </source>
</evidence>
<comment type="subcellular location">
    <subcellularLocation>
        <location evidence="1 15">Cytoplasm</location>
    </subcellularLocation>
</comment>
<dbReference type="Gene3D" id="3.20.20.80">
    <property type="entry name" value="Glycosidases"/>
    <property type="match status" value="1"/>
</dbReference>
<feature type="binding site" evidence="16">
    <location>
        <begin position="393"/>
        <end position="398"/>
    </location>
    <ligand>
        <name>substrate</name>
    </ligand>
</feature>
<protein>
    <recommendedName>
        <fullName evidence="5 13">Malto-oligosyltrehalose trehalohydrolase</fullName>
        <shortName evidence="14">MTHase</shortName>
        <ecNumber evidence="4 13">3.2.1.141</ecNumber>
    </recommendedName>
    <alternativeName>
        <fullName evidence="11 14">4-alpha-D-((1-&gt;4)-alpha-D-glucano)trehalose trehalohydrolase</fullName>
    </alternativeName>
    <alternativeName>
        <fullName evidence="10 14">Maltooligosyl trehalose trehalohydrolase</fullName>
    </alternativeName>
</protein>
<dbReference type="InterPro" id="IPR044901">
    <property type="entry name" value="Trehalose_TreZ_E-set_sf"/>
</dbReference>
<evidence type="ECO:0000256" key="15">
    <source>
        <dbReference type="PIRSR" id="PIRSR006337-1"/>
    </source>
</evidence>
<dbReference type="EMBL" id="LNYS01000002">
    <property type="protein sequence ID" value="KTD52648.1"/>
    <property type="molecule type" value="Genomic_DNA"/>
</dbReference>
<dbReference type="PATRIC" id="fig|45073.5.peg.106"/>
<evidence type="ECO:0000256" key="3">
    <source>
        <dbReference type="ARBA" id="ARBA00008061"/>
    </source>
</evidence>
<dbReference type="InterPro" id="IPR014756">
    <property type="entry name" value="Ig_E-set"/>
</dbReference>
<evidence type="ECO:0000256" key="16">
    <source>
        <dbReference type="PIRSR" id="PIRSR006337-2"/>
    </source>
</evidence>
<keyword evidence="20" id="KW-1185">Reference proteome</keyword>
<accession>A0A0W0Y6S6</accession>
<proteinExistence type="inferred from homology"/>
<dbReference type="GO" id="GO:0005992">
    <property type="term" value="P:trehalose biosynthetic process"/>
    <property type="evidence" value="ECO:0007669"/>
    <property type="project" value="UniProtKB-UniRule"/>
</dbReference>
<dbReference type="InterPro" id="IPR004193">
    <property type="entry name" value="Glyco_hydro_13_N"/>
</dbReference>
<dbReference type="SUPFAM" id="SSF51445">
    <property type="entry name" value="(Trans)glycosidases"/>
    <property type="match status" value="1"/>
</dbReference>
<dbReference type="Proteomes" id="UP000054618">
    <property type="component" value="Unassembled WGS sequence"/>
</dbReference>
<evidence type="ECO:0000256" key="5">
    <source>
        <dbReference type="ARBA" id="ARBA00015938"/>
    </source>
</evidence>
<comment type="catalytic activity">
    <reaction evidence="12 14">
        <text>hydrolysis of (1-&gt;4)-alpha-D-glucosidic linkage in 4-alpha-D-[(1-&gt;4)-alpha-D-glucanosyl]n trehalose to yield trehalose and (1-&gt;4)-alpha-D-glucan.</text>
        <dbReference type="EC" id="3.2.1.141"/>
    </reaction>
</comment>
<evidence type="ECO:0000256" key="6">
    <source>
        <dbReference type="ARBA" id="ARBA00022490"/>
    </source>
</evidence>
<dbReference type="Gene3D" id="1.10.10.760">
    <property type="entry name" value="E-set domains of sugar-utilizing enzymes"/>
    <property type="match status" value="1"/>
</dbReference>
<evidence type="ECO:0000256" key="7">
    <source>
        <dbReference type="ARBA" id="ARBA00022801"/>
    </source>
</evidence>
<reference evidence="19 20" key="1">
    <citation type="submission" date="2015-11" db="EMBL/GenBank/DDBJ databases">
        <title>Genomic analysis of 38 Legionella species identifies large and diverse effector repertoires.</title>
        <authorList>
            <person name="Burstein D."/>
            <person name="Amaro F."/>
            <person name="Zusman T."/>
            <person name="Lifshitz Z."/>
            <person name="Cohen O."/>
            <person name="Gilbert J.A."/>
            <person name="Pupko T."/>
            <person name="Shuman H.A."/>
            <person name="Segal G."/>
        </authorList>
    </citation>
    <scope>NUCLEOTIDE SEQUENCE [LARGE SCALE GENOMIC DNA]</scope>
    <source>
        <strain evidence="19 20">CDC#1442-AUS-E</strain>
    </source>
</reference>
<keyword evidence="9 14" id="KW-0326">Glycosidase</keyword>
<feature type="binding site" evidence="16">
    <location>
        <begin position="261"/>
        <end position="266"/>
    </location>
    <ligand>
        <name>substrate</name>
    </ligand>
</feature>
<evidence type="ECO:0000256" key="1">
    <source>
        <dbReference type="ARBA" id="ARBA00004496"/>
    </source>
</evidence>
<dbReference type="Pfam" id="PF02922">
    <property type="entry name" value="CBM_48"/>
    <property type="match status" value="1"/>
</dbReference>
<evidence type="ECO:0000313" key="19">
    <source>
        <dbReference type="EMBL" id="KTD52648.1"/>
    </source>
</evidence>
<evidence type="ECO:0000259" key="18">
    <source>
        <dbReference type="SMART" id="SM00642"/>
    </source>
</evidence>
<dbReference type="SMART" id="SM00642">
    <property type="entry name" value="Aamy"/>
    <property type="match status" value="1"/>
</dbReference>
<dbReference type="CDD" id="cd11325">
    <property type="entry name" value="AmyAc_GTHase"/>
    <property type="match status" value="1"/>
</dbReference>
<dbReference type="Pfam" id="PF00128">
    <property type="entry name" value="Alpha-amylase"/>
    <property type="match status" value="1"/>
</dbReference>
<name>A0A0W0Y6S6_9GAMM</name>
<evidence type="ECO:0000256" key="4">
    <source>
        <dbReference type="ARBA" id="ARBA00012268"/>
    </source>
</evidence>
<dbReference type="InterPro" id="IPR013783">
    <property type="entry name" value="Ig-like_fold"/>
</dbReference>
<dbReference type="InterPro" id="IPR006047">
    <property type="entry name" value="GH13_cat_dom"/>
</dbReference>
<dbReference type="PANTHER" id="PTHR43651">
    <property type="entry name" value="1,4-ALPHA-GLUCAN-BRANCHING ENZYME"/>
    <property type="match status" value="1"/>
</dbReference>
<dbReference type="SUPFAM" id="SSF81296">
    <property type="entry name" value="E set domains"/>
    <property type="match status" value="1"/>
</dbReference>
<evidence type="ECO:0000256" key="17">
    <source>
        <dbReference type="PIRSR" id="PIRSR006337-3"/>
    </source>
</evidence>